<feature type="compositionally biased region" description="Low complexity" evidence="3">
    <location>
        <begin position="846"/>
        <end position="864"/>
    </location>
</feature>
<dbReference type="SUPFAM" id="SSF50044">
    <property type="entry name" value="SH3-domain"/>
    <property type="match status" value="1"/>
</dbReference>
<evidence type="ECO:0000256" key="2">
    <source>
        <dbReference type="PROSITE-ProRule" id="PRU00192"/>
    </source>
</evidence>
<feature type="domain" description="SH3" evidence="4">
    <location>
        <begin position="1762"/>
        <end position="1823"/>
    </location>
</feature>
<gene>
    <name evidence="6" type="primary">ARHGEF16</name>
    <name evidence="6" type="ORF">TNIN_368921</name>
</gene>
<feature type="compositionally biased region" description="Low complexity" evidence="3">
    <location>
        <begin position="121"/>
        <end position="137"/>
    </location>
</feature>
<dbReference type="GO" id="GO:0005085">
    <property type="term" value="F:guanyl-nucleotide exchange factor activity"/>
    <property type="evidence" value="ECO:0007669"/>
    <property type="project" value="InterPro"/>
</dbReference>
<feature type="compositionally biased region" description="Basic and acidic residues" evidence="3">
    <location>
        <begin position="1020"/>
        <end position="1042"/>
    </location>
</feature>
<feature type="region of interest" description="Disordered" evidence="3">
    <location>
        <begin position="105"/>
        <end position="177"/>
    </location>
</feature>
<dbReference type="SUPFAM" id="SSF50729">
    <property type="entry name" value="PH domain-like"/>
    <property type="match status" value="1"/>
</dbReference>
<comment type="caution">
    <text evidence="6">The sequence shown here is derived from an EMBL/GenBank/DDBJ whole genome shotgun (WGS) entry which is preliminary data.</text>
</comment>
<dbReference type="CDD" id="cd01221">
    <property type="entry name" value="PH_ephexin"/>
    <property type="match status" value="1"/>
</dbReference>
<evidence type="ECO:0000313" key="7">
    <source>
        <dbReference type="Proteomes" id="UP000886998"/>
    </source>
</evidence>
<dbReference type="SMART" id="SM00326">
    <property type="entry name" value="SH3"/>
    <property type="match status" value="1"/>
</dbReference>
<feature type="compositionally biased region" description="Polar residues" evidence="3">
    <location>
        <begin position="1208"/>
        <end position="1220"/>
    </location>
</feature>
<feature type="compositionally biased region" description="Basic and acidic residues" evidence="3">
    <location>
        <begin position="637"/>
        <end position="651"/>
    </location>
</feature>
<feature type="region of interest" description="Disordered" evidence="3">
    <location>
        <begin position="298"/>
        <end position="407"/>
    </location>
</feature>
<feature type="region of interest" description="Disordered" evidence="3">
    <location>
        <begin position="1"/>
        <end position="26"/>
    </location>
</feature>
<keyword evidence="1 2" id="KW-0728">SH3 domain</keyword>
<dbReference type="EMBL" id="BMAV01003102">
    <property type="protein sequence ID" value="GFY42495.1"/>
    <property type="molecule type" value="Genomic_DNA"/>
</dbReference>
<organism evidence="6 7">
    <name type="scientific">Trichonephila inaurata madagascariensis</name>
    <dbReference type="NCBI Taxonomy" id="2747483"/>
    <lineage>
        <taxon>Eukaryota</taxon>
        <taxon>Metazoa</taxon>
        <taxon>Ecdysozoa</taxon>
        <taxon>Arthropoda</taxon>
        <taxon>Chelicerata</taxon>
        <taxon>Arachnida</taxon>
        <taxon>Araneae</taxon>
        <taxon>Araneomorphae</taxon>
        <taxon>Entelegynae</taxon>
        <taxon>Araneoidea</taxon>
        <taxon>Nephilidae</taxon>
        <taxon>Trichonephila</taxon>
        <taxon>Trichonephila inaurata</taxon>
    </lineage>
</organism>
<feature type="region of interest" description="Disordered" evidence="3">
    <location>
        <begin position="1016"/>
        <end position="1050"/>
    </location>
</feature>
<feature type="region of interest" description="Disordered" evidence="3">
    <location>
        <begin position="637"/>
        <end position="673"/>
    </location>
</feature>
<protein>
    <submittedName>
        <fullName evidence="6">Rho guanine nucleotide exchange factor 16</fullName>
    </submittedName>
</protein>
<feature type="domain" description="DH" evidence="5">
    <location>
        <begin position="1407"/>
        <end position="1595"/>
    </location>
</feature>
<dbReference type="CDD" id="cd00160">
    <property type="entry name" value="RhoGEF"/>
    <property type="match status" value="1"/>
</dbReference>
<dbReference type="FunFam" id="1.20.900.10:FF:000007">
    <property type="entry name" value="rho guanine nucleotide exchange factor 19"/>
    <property type="match status" value="1"/>
</dbReference>
<feature type="compositionally biased region" description="Basic and acidic residues" evidence="3">
    <location>
        <begin position="222"/>
        <end position="231"/>
    </location>
</feature>
<feature type="compositionally biased region" description="Basic residues" evidence="3">
    <location>
        <begin position="905"/>
        <end position="915"/>
    </location>
</feature>
<dbReference type="PANTHER" id="PTHR12845:SF5">
    <property type="entry name" value="EPHEXIN, ISOFORM D"/>
    <property type="match status" value="1"/>
</dbReference>
<evidence type="ECO:0000259" key="4">
    <source>
        <dbReference type="PROSITE" id="PS50002"/>
    </source>
</evidence>
<feature type="compositionally biased region" description="Polar residues" evidence="3">
    <location>
        <begin position="1170"/>
        <end position="1180"/>
    </location>
</feature>
<accession>A0A8X7BSS2</accession>
<feature type="region of interest" description="Disordered" evidence="3">
    <location>
        <begin position="1339"/>
        <end position="1365"/>
    </location>
</feature>
<dbReference type="InterPro" id="IPR036028">
    <property type="entry name" value="SH3-like_dom_sf"/>
</dbReference>
<feature type="region of interest" description="Disordered" evidence="3">
    <location>
        <begin position="222"/>
        <end position="254"/>
    </location>
</feature>
<name>A0A8X7BSS2_9ARAC</name>
<feature type="compositionally biased region" description="Polar residues" evidence="3">
    <location>
        <begin position="916"/>
        <end position="929"/>
    </location>
</feature>
<dbReference type="InterPro" id="IPR035899">
    <property type="entry name" value="DBL_dom_sf"/>
</dbReference>
<dbReference type="SMART" id="SM00325">
    <property type="entry name" value="RhoGEF"/>
    <property type="match status" value="1"/>
</dbReference>
<evidence type="ECO:0000313" key="6">
    <source>
        <dbReference type="EMBL" id="GFY42495.1"/>
    </source>
</evidence>
<dbReference type="InterPro" id="IPR000219">
    <property type="entry name" value="DH_dom"/>
</dbReference>
<evidence type="ECO:0000256" key="1">
    <source>
        <dbReference type="ARBA" id="ARBA00022443"/>
    </source>
</evidence>
<dbReference type="Pfam" id="PF00621">
    <property type="entry name" value="RhoGEF"/>
    <property type="match status" value="1"/>
</dbReference>
<evidence type="ECO:0000259" key="5">
    <source>
        <dbReference type="PROSITE" id="PS50010"/>
    </source>
</evidence>
<dbReference type="Gene3D" id="1.20.900.10">
    <property type="entry name" value="Dbl homology (DH) domain"/>
    <property type="match status" value="1"/>
</dbReference>
<dbReference type="PROSITE" id="PS50002">
    <property type="entry name" value="SH3"/>
    <property type="match status" value="1"/>
</dbReference>
<dbReference type="Pfam" id="PF00018">
    <property type="entry name" value="SH3_1"/>
    <property type="match status" value="1"/>
</dbReference>
<dbReference type="CDD" id="cd11793">
    <property type="entry name" value="SH3_ephexin1_like"/>
    <property type="match status" value="1"/>
</dbReference>
<feature type="compositionally biased region" description="Polar residues" evidence="3">
    <location>
        <begin position="315"/>
        <end position="332"/>
    </location>
</feature>
<dbReference type="InterPro" id="IPR047270">
    <property type="entry name" value="PH_ephexin"/>
</dbReference>
<feature type="compositionally biased region" description="Polar residues" evidence="3">
    <location>
        <begin position="62"/>
        <end position="89"/>
    </location>
</feature>
<feature type="compositionally biased region" description="Polar residues" evidence="3">
    <location>
        <begin position="159"/>
        <end position="169"/>
    </location>
</feature>
<feature type="compositionally biased region" description="Polar residues" evidence="3">
    <location>
        <begin position="398"/>
        <end position="407"/>
    </location>
</feature>
<feature type="compositionally biased region" description="Low complexity" evidence="3">
    <location>
        <begin position="298"/>
        <end position="307"/>
    </location>
</feature>
<feature type="compositionally biased region" description="Polar residues" evidence="3">
    <location>
        <begin position="654"/>
        <end position="671"/>
    </location>
</feature>
<feature type="compositionally biased region" description="Polar residues" evidence="3">
    <location>
        <begin position="1897"/>
        <end position="1915"/>
    </location>
</feature>
<evidence type="ECO:0000256" key="3">
    <source>
        <dbReference type="SAM" id="MobiDB-lite"/>
    </source>
</evidence>
<feature type="compositionally biased region" description="Low complexity" evidence="3">
    <location>
        <begin position="337"/>
        <end position="349"/>
    </location>
</feature>
<dbReference type="InterPro" id="IPR047271">
    <property type="entry name" value="Ephexin-like"/>
</dbReference>
<feature type="compositionally biased region" description="Polar residues" evidence="3">
    <location>
        <begin position="350"/>
        <end position="388"/>
    </location>
</feature>
<proteinExistence type="predicted"/>
<feature type="compositionally biased region" description="Polar residues" evidence="3">
    <location>
        <begin position="936"/>
        <end position="949"/>
    </location>
</feature>
<dbReference type="Gene3D" id="2.30.30.40">
    <property type="entry name" value="SH3 Domains"/>
    <property type="match status" value="1"/>
</dbReference>
<feature type="compositionally biased region" description="Polar residues" evidence="3">
    <location>
        <begin position="11"/>
        <end position="26"/>
    </location>
</feature>
<dbReference type="Proteomes" id="UP000886998">
    <property type="component" value="Unassembled WGS sequence"/>
</dbReference>
<dbReference type="Gene3D" id="2.30.29.30">
    <property type="entry name" value="Pleckstrin-homology domain (PH domain)/Phosphotyrosine-binding domain (PTB)"/>
    <property type="match status" value="1"/>
</dbReference>
<dbReference type="InterPro" id="IPR011993">
    <property type="entry name" value="PH-like_dom_sf"/>
</dbReference>
<feature type="compositionally biased region" description="Basic and acidic residues" evidence="3">
    <location>
        <begin position="874"/>
        <end position="886"/>
    </location>
</feature>
<dbReference type="InterPro" id="IPR001452">
    <property type="entry name" value="SH3_domain"/>
</dbReference>
<feature type="region of interest" description="Disordered" evidence="3">
    <location>
        <begin position="1160"/>
        <end position="1228"/>
    </location>
</feature>
<feature type="region of interest" description="Disordered" evidence="3">
    <location>
        <begin position="43"/>
        <end position="89"/>
    </location>
</feature>
<keyword evidence="7" id="KW-1185">Reference proteome</keyword>
<feature type="compositionally biased region" description="Polar residues" evidence="3">
    <location>
        <begin position="1350"/>
        <end position="1365"/>
    </location>
</feature>
<dbReference type="PROSITE" id="PS50010">
    <property type="entry name" value="DH_2"/>
    <property type="match status" value="1"/>
</dbReference>
<dbReference type="OrthoDB" id="27593at2759"/>
<dbReference type="PANTHER" id="PTHR12845">
    <property type="entry name" value="GUANINE NUCLEOTIDE EXCHANGE FACTOR"/>
    <property type="match status" value="1"/>
</dbReference>
<feature type="region of interest" description="Disordered" evidence="3">
    <location>
        <begin position="846"/>
        <end position="949"/>
    </location>
</feature>
<sequence>MKSYLTEADATATTAQPNTSSTSRQPFKILQNLQQCHHSLMSKMASSAGLKSVNNRQKRTDSSAFQKNSKISETSTAASKGKISSVTSRQKNLLNARTVTKPVVTGLKKQEASTSSKTEASDSTGSSTNSVGSLTSSPKWSHIKNKFENGPAIEKNKLSRTTSLNTEGSEGNKLQNSASKSLNSLLSDSKFSVCKNGTAIKKKDTEIASKFENRSVVSKLKSNDDKNKFDNKGVNSVVHRDRSRSPKNYANIPKVNGAYLKSSKNSQSSQSVTKSSVLHLNTSSKNASLHKSLANSSVSLSSNSSKNSEMDDANSVCSTVSCSSKNSQSNIPSACASDSRSISPKSSSSNIPRGNSPKSYQTNLSANVSSLHSGSKRNTQMNKNSLNEGNKKFESKSKPISNQPSIVQNESVKKSLLTEKDRLLLNSISNINKTCRMSIQPNKQGNATAANSVISKNSIAENVEKIQDLVKSSQPSSKTVWVKDSAGNWIKRSDTESKTNAHSKVAGLRSKFQENSKEVMLPLAKSVTANNVPTKISQSRPLAKSSTTSSICEKTFIEDLTNKFKDGGHKETECLKGENSEQENIHPKRKSVDSDAKLNIVQRAILSYEGNLTLLSPETQRRLKLVNDKVKAQTDDDKILKAKVNNDDSKFPKNGTSTESNTSKKLSNQKTVGEPLLPTRDFLSRYQLMNKDLKKSYNPPAQKMSSDNLAEQRLNSFLNNSCRSSVSDGKKNSKELVDKTVTNNSNCNVIKHAVTSTGHQNIILNLSGDQLSVKSSESQGTGNLLPNSSFLWRRSTTTSSELSKSSTTSSVSLTSSDYRNYYDAQNYYSTLDLEIEKRSEISEEPIYIESQESNSSENYYASDSGPYENIIPKENFKNKKDTHGEWTDISDDDIRSSVSSNKSTLKQKKNKRHTNNRNSQNFQKSQNLSENKKQQMNDTISFTDSSDTLINDEIENESTFEMSDSNHFYEPVYESLGNYLLNQDEQDDDNCSLSLSPDDRDDGDFLKCSLSSLESAESAKQGKDENQVPSKNSDKSNEDKKPSNKISQLKRHLSWTKNDIRLELSSKFNKIKIKKNGQSSTHIGVKVQEHDSVNTSPKKKTFIKCILRQKSSSSIPVKRSPSPKKESALFYVHLSMGQEKQRPFSDSVIADNVTKTIEDSLVNKPRKQSETSLQFNTKCGQQRPKFRKVAPGPTIQRPKTPPPLPPTINQASNKASSKECQPSKKMDDLSADSESHLYTCLDPDYFQLGNRNDSLSYDVFSSPSNNTFFDMTSKENSTKDYKLKSEKSNSPKLTDDLNLPLFPKVQSELLKSPFEEEPMYQFYQKDVQQRATLWYSADGSESDFEDDTSSKFSDTESQPQTKPPVLQSQMSAMDLVHGEGGQRSLWCEVPEVIQSGILKTISSKDRKIQEAMFEVITSEASYLKSLNFLFEHFVQCPEFRGSETNILDKREKHVLFSDIQPVRDVSAQLLADLEKRWLENIVLSNICDIIYEHASKYFSVYVKYCSNQLYQERLLRELKEKRPEFVAVLKRLESNPICQGLDMHSFLMLPMQRITRLPLLIDAIFHRLSPDSPIHDSCKMALATVNKLVAECNEGARKMERMEEMLVISQQLDFKDCKGLGLLSASRWLVKKGELVQLMLDNSSRRTFGRSSRWCKIQLYLFLFTDLLVVTRKKSDDSYSVVDFCPRNMLQALPVDESTPPLPMRMPSNYRNLFQMIMLNNKEGKTVEMLLSCLLESDRTRWMDAMTPPKSENPDEKIYEEWDWPQFQCTHAYTAQQPDELSLEEADVVNVFRKMSDGWFEGERIRDGVRGWFPSSHAVEIITSHCPSCIRVPAQPGTANPSKFQLHRNPESTKSASPICLPMVVGNKVSQSSMFKSAKEMVQQWKPRPATLKPKQVQRQAACQQPVTPQTTELK</sequence>
<reference evidence="6" key="1">
    <citation type="submission" date="2020-08" db="EMBL/GenBank/DDBJ databases">
        <title>Multicomponent nature underlies the extraordinary mechanical properties of spider dragline silk.</title>
        <authorList>
            <person name="Kono N."/>
            <person name="Nakamura H."/>
            <person name="Mori M."/>
            <person name="Yoshida Y."/>
            <person name="Ohtoshi R."/>
            <person name="Malay A.D."/>
            <person name="Moran D.A.P."/>
            <person name="Tomita M."/>
            <person name="Numata K."/>
            <person name="Arakawa K."/>
        </authorList>
    </citation>
    <scope>NUCLEOTIDE SEQUENCE</scope>
</reference>
<feature type="region of interest" description="Disordered" evidence="3">
    <location>
        <begin position="1887"/>
        <end position="1915"/>
    </location>
</feature>
<dbReference type="SUPFAM" id="SSF48065">
    <property type="entry name" value="DBL homology domain (DH-domain)"/>
    <property type="match status" value="1"/>
</dbReference>